<sequence length="286" mass="31712">MRITEMADRVSRTGIGKLAGASHQLHTLNTNERDNSAMAETSIEWTDATWNPVAGCTILTAGCTNCYAMRMAARLEAMGTEKYQGLTRKTGGRAKWTGKVVTDPKSLAIPATWSKPRRVFVNSMSDLFHVDVPADFIRQVWTVMEETPRHTYQILTKRPEVMASVLTRGEFPVLSNVWLGTSVEDSRVLSRLDDLRRVPASIRFVSLEPLIGSVAGANLTDINWAIVGGESGPGARDMDPRWVDEIEAMCRRSGTAFFFKQWGGRNKKATGRTLNGRTYDEMPAAI</sequence>
<dbReference type="EMBL" id="BA000012">
    <property type="protein sequence ID" value="BAB53638.1"/>
    <property type="molecule type" value="Genomic_DNA"/>
</dbReference>
<proteinExistence type="predicted"/>
<dbReference type="GO" id="GO:0005524">
    <property type="term" value="F:ATP binding"/>
    <property type="evidence" value="ECO:0007669"/>
    <property type="project" value="UniProtKB-KW"/>
</dbReference>
<protein>
    <submittedName>
        <fullName evidence="1">ABC transporter, ATP-binding protein</fullName>
    </submittedName>
</protein>
<dbReference type="eggNOG" id="COG4422">
    <property type="taxonomic scope" value="Bacteria"/>
</dbReference>
<dbReference type="HOGENOM" id="CLU_054184_0_1_5"/>
<name>Q984J2_RHILO</name>
<dbReference type="InterPro" id="IPR011101">
    <property type="entry name" value="DUF5131"/>
</dbReference>
<accession>Q984J2</accession>
<dbReference type="AlphaFoldDB" id="Q984J2"/>
<keyword evidence="1" id="KW-0547">Nucleotide-binding</keyword>
<dbReference type="KEGG" id="mlo:mlr7981"/>
<organism evidence="1 2">
    <name type="scientific">Mesorhizobium japonicum (strain LMG 29417 / CECT 9101 / MAFF 303099)</name>
    <name type="common">Mesorhizobium loti (strain MAFF 303099)</name>
    <dbReference type="NCBI Taxonomy" id="266835"/>
    <lineage>
        <taxon>Bacteria</taxon>
        <taxon>Pseudomonadati</taxon>
        <taxon>Pseudomonadota</taxon>
        <taxon>Alphaproteobacteria</taxon>
        <taxon>Hyphomicrobiales</taxon>
        <taxon>Phyllobacteriaceae</taxon>
        <taxon>Mesorhizobium</taxon>
    </lineage>
</organism>
<evidence type="ECO:0000313" key="1">
    <source>
        <dbReference type="EMBL" id="BAB53638.1"/>
    </source>
</evidence>
<dbReference type="Proteomes" id="UP000000552">
    <property type="component" value="Chromosome"/>
</dbReference>
<dbReference type="Pfam" id="PF07505">
    <property type="entry name" value="DUF5131"/>
    <property type="match status" value="1"/>
</dbReference>
<reference evidence="1 2" key="1">
    <citation type="journal article" date="2000" name="DNA Res.">
        <title>Complete genome structure of the nitrogen-fixing symbiotic bacterium Mesorhizobium loti.</title>
        <authorList>
            <person name="Kaneko T."/>
            <person name="Nakamura Y."/>
            <person name="Sato S."/>
            <person name="Asamizu E."/>
            <person name="Kato T."/>
            <person name="Sasamoto S."/>
            <person name="Watanabe A."/>
            <person name="Idesawa K."/>
            <person name="Ishikawa A."/>
            <person name="Kawashima K."/>
            <person name="Kimura T."/>
            <person name="Kishida Y."/>
            <person name="Kiyokawa C."/>
            <person name="Kohara M."/>
            <person name="Matsumoto M."/>
            <person name="Matsuno A."/>
            <person name="Mochizuki Y."/>
            <person name="Nakayama S."/>
            <person name="Nakazaki N."/>
            <person name="Shimpo S."/>
            <person name="Sugimoto M."/>
            <person name="Takeuchi C."/>
            <person name="Yamada M."/>
            <person name="Tabata S."/>
        </authorList>
    </citation>
    <scope>NUCLEOTIDE SEQUENCE [LARGE SCALE GENOMIC DNA]</scope>
    <source>
        <strain evidence="2">LMG 29417 / CECT 9101 / MAFF 303099</strain>
    </source>
</reference>
<gene>
    <name evidence="1" type="ordered locus">mlr7981</name>
</gene>
<keyword evidence="1" id="KW-0067">ATP-binding</keyword>
<evidence type="ECO:0000313" key="2">
    <source>
        <dbReference type="Proteomes" id="UP000000552"/>
    </source>
</evidence>